<proteinExistence type="predicted"/>
<evidence type="ECO:0000313" key="2">
    <source>
        <dbReference type="EMBL" id="ADV62890.1"/>
    </source>
</evidence>
<dbReference type="HOGENOM" id="CLU_1218440_0_0_0"/>
<keyword evidence="3" id="KW-1185">Reference proteome</keyword>
<name>E8R6H9_ISOPI</name>
<accession>E8R6H9</accession>
<sequence>MSPARTLPTRLLVQISVIPIPEEGIVEGSCPHCGGAIQFHEPQPSVPERLLGTCERCGAWTLYEEVAGRGEALVIPLPRIGEVASSQGANPSILKTNKPAQSASGFGPGETGSSGENEAVSSSEAVETLPGVAATDPTDDSNTSLTQDQLQAGWIETLQPDWTGRAEGVSQWHRALPVVPGWVEWASPGGSRDSWHEASGEFDLQGSGLNLEETTSSGEFDSWVGVL</sequence>
<reference key="1">
    <citation type="submission" date="2010-11" db="EMBL/GenBank/DDBJ databases">
        <title>The complete sequence of chromosome of Isophaera pallida ATCC 43644.</title>
        <authorList>
            <consortium name="US DOE Joint Genome Institute (JGI-PGF)"/>
            <person name="Lucas S."/>
            <person name="Copeland A."/>
            <person name="Lapidus A."/>
            <person name="Bruce D."/>
            <person name="Goodwin L."/>
            <person name="Pitluck S."/>
            <person name="Kyrpides N."/>
            <person name="Mavromatis K."/>
            <person name="Pagani I."/>
            <person name="Ivanova N."/>
            <person name="Saunders E."/>
            <person name="Brettin T."/>
            <person name="Detter J.C."/>
            <person name="Han C."/>
            <person name="Tapia R."/>
            <person name="Land M."/>
            <person name="Hauser L."/>
            <person name="Markowitz V."/>
            <person name="Cheng J.-F."/>
            <person name="Hugenholtz P."/>
            <person name="Woyke T."/>
            <person name="Wu D."/>
            <person name="Eisen J.A."/>
        </authorList>
    </citation>
    <scope>NUCLEOTIDE SEQUENCE</scope>
    <source>
        <strain>ATCC 43644</strain>
    </source>
</reference>
<protein>
    <submittedName>
        <fullName evidence="2">Uncharacterized protein</fullName>
    </submittedName>
</protein>
<organism evidence="2 3">
    <name type="scientific">Isosphaera pallida (strain ATCC 43644 / DSM 9630 / IS1B)</name>
    <dbReference type="NCBI Taxonomy" id="575540"/>
    <lineage>
        <taxon>Bacteria</taxon>
        <taxon>Pseudomonadati</taxon>
        <taxon>Planctomycetota</taxon>
        <taxon>Planctomycetia</taxon>
        <taxon>Isosphaerales</taxon>
        <taxon>Isosphaeraceae</taxon>
        <taxon>Isosphaera</taxon>
    </lineage>
</organism>
<reference evidence="2 3" key="2">
    <citation type="journal article" date="2011" name="Stand. Genomic Sci.">
        <title>Complete genome sequence of Isosphaera pallida type strain (IS1B).</title>
        <authorList>
            <consortium name="US DOE Joint Genome Institute (JGI-PGF)"/>
            <person name="Goker M."/>
            <person name="Cleland D."/>
            <person name="Saunders E."/>
            <person name="Lapidus A."/>
            <person name="Nolan M."/>
            <person name="Lucas S."/>
            <person name="Hammon N."/>
            <person name="Deshpande S."/>
            <person name="Cheng J.F."/>
            <person name="Tapia R."/>
            <person name="Han C."/>
            <person name="Goodwin L."/>
            <person name="Pitluck S."/>
            <person name="Liolios K."/>
            <person name="Pagani I."/>
            <person name="Ivanova N."/>
            <person name="Mavromatis K."/>
            <person name="Pati A."/>
            <person name="Chen A."/>
            <person name="Palaniappan K."/>
            <person name="Land M."/>
            <person name="Hauser L."/>
            <person name="Chang Y.J."/>
            <person name="Jeffries C.D."/>
            <person name="Detter J.C."/>
            <person name="Beck B."/>
            <person name="Woyke T."/>
            <person name="Bristow J."/>
            <person name="Eisen J.A."/>
            <person name="Markowitz V."/>
            <person name="Hugenholtz P."/>
            <person name="Kyrpides N.C."/>
            <person name="Klenk H.P."/>
        </authorList>
    </citation>
    <scope>NUCLEOTIDE SEQUENCE [LARGE SCALE GENOMIC DNA]</scope>
    <source>
        <strain evidence="3">ATCC 43644 / DSM 9630 / IS1B</strain>
    </source>
</reference>
<dbReference type="KEGG" id="ipa:Isop_2312"/>
<dbReference type="RefSeq" id="WP_013565178.1">
    <property type="nucleotide sequence ID" value="NC_014962.1"/>
</dbReference>
<evidence type="ECO:0000256" key="1">
    <source>
        <dbReference type="SAM" id="MobiDB-lite"/>
    </source>
</evidence>
<feature type="compositionally biased region" description="Polar residues" evidence="1">
    <location>
        <begin position="88"/>
        <end position="104"/>
    </location>
</feature>
<gene>
    <name evidence="2" type="ordered locus">Isop_2312</name>
</gene>
<feature type="region of interest" description="Disordered" evidence="1">
    <location>
        <begin position="88"/>
        <end position="127"/>
    </location>
</feature>
<dbReference type="Proteomes" id="UP000008631">
    <property type="component" value="Chromosome"/>
</dbReference>
<feature type="compositionally biased region" description="Low complexity" evidence="1">
    <location>
        <begin position="113"/>
        <end position="127"/>
    </location>
</feature>
<dbReference type="AlphaFoldDB" id="E8R6H9"/>
<dbReference type="InParanoid" id="E8R6H9"/>
<evidence type="ECO:0000313" key="3">
    <source>
        <dbReference type="Proteomes" id="UP000008631"/>
    </source>
</evidence>
<dbReference type="OrthoDB" id="290523at2"/>
<dbReference type="EMBL" id="CP002353">
    <property type="protein sequence ID" value="ADV62890.1"/>
    <property type="molecule type" value="Genomic_DNA"/>
</dbReference>